<dbReference type="PANTHER" id="PTHR21581:SF6">
    <property type="entry name" value="TRAFFICKING PROTEIN PARTICLE COMPLEX SUBUNIT 12"/>
    <property type="match status" value="1"/>
</dbReference>
<dbReference type="RefSeq" id="XP_009549316.1">
    <property type="nucleotide sequence ID" value="XM_009551021.1"/>
</dbReference>
<dbReference type="GO" id="GO:0030008">
    <property type="term" value="C:TRAPP complex"/>
    <property type="evidence" value="ECO:0007669"/>
    <property type="project" value="TreeGrafter"/>
</dbReference>
<evidence type="ECO:0000313" key="2">
    <source>
        <dbReference type="EMBL" id="ETW79043.1"/>
    </source>
</evidence>
<dbReference type="InterPro" id="IPR011990">
    <property type="entry name" value="TPR-like_helical_dom_sf"/>
</dbReference>
<dbReference type="KEGG" id="hir:HETIRDRAFT_236815"/>
<dbReference type="SUPFAM" id="SSF48452">
    <property type="entry name" value="TPR-like"/>
    <property type="match status" value="1"/>
</dbReference>
<dbReference type="OrthoDB" id="428342at2759"/>
<feature type="compositionally biased region" description="Polar residues" evidence="1">
    <location>
        <begin position="1"/>
        <end position="13"/>
    </location>
</feature>
<dbReference type="Proteomes" id="UP000030671">
    <property type="component" value="Unassembled WGS sequence"/>
</dbReference>
<sequence>EDNEPSEVTSSIPTEPPVSNEMLISSPDPQTIELEGLDPFLVDDPDNPVSDSEPPTARPPPQQPAPSAESHSIPSAEEIPLTVQAPSVSDAASPRLNLNKPVPIPPPSPSDTESSESDAPVIYLPQLVLPTMFLPIPNTDPLTTLLVKYIPNPEMRPKRDLTGEWAKTDFNTLVMTNSWRALARQARDRLVQTDPEDLNLVLSLWYLRVSSLARLRLFNQTSAEITNLFTGLAAAPPAARTHVFENILPFELEVLRARVKYWSGDPLGYLDALGALLRKCKRKARAARGERGAGDRQMWMERGARVSLIVASQFIEMKDFAAATKLLQPLLDQPVQTQEVRSAIARIYLQAGHVSAAERHFAVIEADPDVPQTTKDMNSAILTAARGDWASASALLGGLVGDDAENFAAVNNLAVALLNQGKLKEGIEVLETALQASPSTLAMAEPFLFNLSTLYELRSAIAADKKRDLLIEVAKWGGDGLRTTCLKMPS</sequence>
<dbReference type="GeneID" id="20668765"/>
<feature type="region of interest" description="Disordered" evidence="1">
    <location>
        <begin position="1"/>
        <end position="117"/>
    </location>
</feature>
<keyword evidence="3" id="KW-1185">Reference proteome</keyword>
<dbReference type="AlphaFoldDB" id="W4JZN6"/>
<dbReference type="PANTHER" id="PTHR21581">
    <property type="entry name" value="D-ALANYL-D-ALANINE CARBOXYPEPTIDASE"/>
    <property type="match status" value="1"/>
</dbReference>
<reference evidence="2 3" key="1">
    <citation type="journal article" date="2012" name="New Phytol.">
        <title>Insight into trade-off between wood decay and parasitism from the genome of a fungal forest pathogen.</title>
        <authorList>
            <person name="Olson A."/>
            <person name="Aerts A."/>
            <person name="Asiegbu F."/>
            <person name="Belbahri L."/>
            <person name="Bouzid O."/>
            <person name="Broberg A."/>
            <person name="Canback B."/>
            <person name="Coutinho P.M."/>
            <person name="Cullen D."/>
            <person name="Dalman K."/>
            <person name="Deflorio G."/>
            <person name="van Diepen L.T."/>
            <person name="Dunand C."/>
            <person name="Duplessis S."/>
            <person name="Durling M."/>
            <person name="Gonthier P."/>
            <person name="Grimwood J."/>
            <person name="Fossdal C.G."/>
            <person name="Hansson D."/>
            <person name="Henrissat B."/>
            <person name="Hietala A."/>
            <person name="Himmelstrand K."/>
            <person name="Hoffmeister D."/>
            <person name="Hogberg N."/>
            <person name="James T.Y."/>
            <person name="Karlsson M."/>
            <person name="Kohler A."/>
            <person name="Kues U."/>
            <person name="Lee Y.H."/>
            <person name="Lin Y.C."/>
            <person name="Lind M."/>
            <person name="Lindquist E."/>
            <person name="Lombard V."/>
            <person name="Lucas S."/>
            <person name="Lunden K."/>
            <person name="Morin E."/>
            <person name="Murat C."/>
            <person name="Park J."/>
            <person name="Raffaello T."/>
            <person name="Rouze P."/>
            <person name="Salamov A."/>
            <person name="Schmutz J."/>
            <person name="Solheim H."/>
            <person name="Stahlberg J."/>
            <person name="Velez H."/>
            <person name="de Vries R.P."/>
            <person name="Wiebenga A."/>
            <person name="Woodward S."/>
            <person name="Yakovlev I."/>
            <person name="Garbelotto M."/>
            <person name="Martin F."/>
            <person name="Grigoriev I.V."/>
            <person name="Stenlid J."/>
        </authorList>
    </citation>
    <scope>NUCLEOTIDE SEQUENCE [LARGE SCALE GENOMIC DNA]</scope>
    <source>
        <strain evidence="2 3">TC 32-1</strain>
    </source>
</reference>
<dbReference type="Pfam" id="PF13432">
    <property type="entry name" value="TPR_16"/>
    <property type="match status" value="1"/>
</dbReference>
<dbReference type="HOGENOM" id="CLU_028756_1_0_1"/>
<dbReference type="Gene3D" id="1.25.40.10">
    <property type="entry name" value="Tetratricopeptide repeat domain"/>
    <property type="match status" value="2"/>
</dbReference>
<proteinExistence type="predicted"/>
<dbReference type="STRING" id="747525.W4JZN6"/>
<gene>
    <name evidence="2" type="ORF">HETIRDRAFT_236815</name>
</gene>
<feature type="non-terminal residue" evidence="2">
    <location>
        <position position="490"/>
    </location>
</feature>
<evidence type="ECO:0000256" key="1">
    <source>
        <dbReference type="SAM" id="MobiDB-lite"/>
    </source>
</evidence>
<accession>W4JZN6</accession>
<dbReference type="GO" id="GO:0005794">
    <property type="term" value="C:Golgi apparatus"/>
    <property type="evidence" value="ECO:0007669"/>
    <property type="project" value="TreeGrafter"/>
</dbReference>
<protein>
    <submittedName>
        <fullName evidence="2">Uncharacterized protein</fullName>
    </submittedName>
</protein>
<dbReference type="InParanoid" id="W4JZN6"/>
<feature type="non-terminal residue" evidence="2">
    <location>
        <position position="1"/>
    </location>
</feature>
<evidence type="ECO:0000313" key="3">
    <source>
        <dbReference type="Proteomes" id="UP000030671"/>
    </source>
</evidence>
<organism evidence="2 3">
    <name type="scientific">Heterobasidion irregulare (strain TC 32-1)</name>
    <dbReference type="NCBI Taxonomy" id="747525"/>
    <lineage>
        <taxon>Eukaryota</taxon>
        <taxon>Fungi</taxon>
        <taxon>Dikarya</taxon>
        <taxon>Basidiomycota</taxon>
        <taxon>Agaricomycotina</taxon>
        <taxon>Agaricomycetes</taxon>
        <taxon>Russulales</taxon>
        <taxon>Bondarzewiaceae</taxon>
        <taxon>Heterobasidion</taxon>
        <taxon>Heterobasidion annosum species complex</taxon>
    </lineage>
</organism>
<name>W4JZN6_HETIT</name>
<dbReference type="EMBL" id="KI925461">
    <property type="protein sequence ID" value="ETW79043.1"/>
    <property type="molecule type" value="Genomic_DNA"/>
</dbReference>
<dbReference type="eggNOG" id="KOG2796">
    <property type="taxonomic scope" value="Eukaryota"/>
</dbReference>